<evidence type="ECO:0000256" key="2">
    <source>
        <dbReference type="SAM" id="MobiDB-lite"/>
    </source>
</evidence>
<dbReference type="OrthoDB" id="1872379at2759"/>
<reference evidence="4" key="1">
    <citation type="submission" date="2025-08" db="UniProtKB">
        <authorList>
            <consortium name="RefSeq"/>
        </authorList>
    </citation>
    <scope>IDENTIFICATION</scope>
    <source>
        <tissue evidence="4">Tentacle</tissue>
    </source>
</reference>
<feature type="compositionally biased region" description="Basic and acidic residues" evidence="2">
    <location>
        <begin position="22"/>
        <end position="48"/>
    </location>
</feature>
<organism evidence="3 4">
    <name type="scientific">Actinia tenebrosa</name>
    <name type="common">Australian red waratah sea anemone</name>
    <dbReference type="NCBI Taxonomy" id="6105"/>
    <lineage>
        <taxon>Eukaryota</taxon>
        <taxon>Metazoa</taxon>
        <taxon>Cnidaria</taxon>
        <taxon>Anthozoa</taxon>
        <taxon>Hexacorallia</taxon>
        <taxon>Actiniaria</taxon>
        <taxon>Actiniidae</taxon>
        <taxon>Actinia</taxon>
    </lineage>
</organism>
<dbReference type="KEGG" id="aten:116295745"/>
<dbReference type="InterPro" id="IPR019734">
    <property type="entry name" value="TPR_rpt"/>
</dbReference>
<protein>
    <submittedName>
        <fullName evidence="4">Tetratricopeptide repeat protein 1-like</fullName>
    </submittedName>
</protein>
<dbReference type="RefSeq" id="XP_031559515.1">
    <property type="nucleotide sequence ID" value="XM_031703655.1"/>
</dbReference>
<proteinExistence type="predicted"/>
<dbReference type="PROSITE" id="PS50005">
    <property type="entry name" value="TPR"/>
    <property type="match status" value="3"/>
</dbReference>
<accession>A0A6P8I3Z2</accession>
<dbReference type="Pfam" id="PF14559">
    <property type="entry name" value="TPR_19"/>
    <property type="match status" value="1"/>
</dbReference>
<feature type="compositionally biased region" description="Acidic residues" evidence="2">
    <location>
        <begin position="55"/>
        <end position="67"/>
    </location>
</feature>
<dbReference type="FunCoup" id="A0A6P8I3Z2">
    <property type="interactions" value="1885"/>
</dbReference>
<sequence>MASEEGGKTEIKCPNPEILSQELKEKRKETELEEAKNKDSSKEDEKSANEVNNSSDEESDSFVDAVDDMNLNEKTNDKIGKEGTVENNSEQENIDEYLEPEQPLSEEQKEERKKKAQEYKTKGNEYFKKSEYPEARELYTTAIRTCPPEFKSDKAIFYSNRAACLVKMELYKDAIQDSTKALELNPEYLKARLRRAQCYEHEDQLEEALEDYQKVFEIDKSCIPAREALRRLPDQIKIKHEKLKEEMLGKLKDLGNVFLKPFGLSTENFQMQQDPNTGGYSVNFQR</sequence>
<evidence type="ECO:0000313" key="3">
    <source>
        <dbReference type="Proteomes" id="UP000515163"/>
    </source>
</evidence>
<dbReference type="InterPro" id="IPR052769">
    <property type="entry name" value="TPR_domain_protein"/>
</dbReference>
<feature type="repeat" description="TPR" evidence="1">
    <location>
        <begin position="155"/>
        <end position="188"/>
    </location>
</feature>
<name>A0A6P8I3Z2_ACTTE</name>
<feature type="region of interest" description="Disordered" evidence="2">
    <location>
        <begin position="1"/>
        <end position="118"/>
    </location>
</feature>
<keyword evidence="1" id="KW-0802">TPR repeat</keyword>
<dbReference type="SUPFAM" id="SSF48452">
    <property type="entry name" value="TPR-like"/>
    <property type="match status" value="1"/>
</dbReference>
<dbReference type="Gene3D" id="1.25.40.10">
    <property type="entry name" value="Tetratricopeptide repeat domain"/>
    <property type="match status" value="1"/>
</dbReference>
<dbReference type="PANTHER" id="PTHR46014">
    <property type="entry name" value="TETRATRICOPEPTIDE REPEAT PROTEIN 1"/>
    <property type="match status" value="1"/>
</dbReference>
<dbReference type="AlphaFoldDB" id="A0A6P8I3Z2"/>
<feature type="compositionally biased region" description="Basic and acidic residues" evidence="2">
    <location>
        <begin position="1"/>
        <end position="11"/>
    </location>
</feature>
<dbReference type="PANTHER" id="PTHR46014:SF1">
    <property type="entry name" value="TETRATRICOPEPTIDE REPEAT PROTEIN 1"/>
    <property type="match status" value="1"/>
</dbReference>
<dbReference type="SMART" id="SM00028">
    <property type="entry name" value="TPR"/>
    <property type="match status" value="3"/>
</dbReference>
<dbReference type="InterPro" id="IPR011990">
    <property type="entry name" value="TPR-like_helical_dom_sf"/>
</dbReference>
<feature type="compositionally biased region" description="Basic and acidic residues" evidence="2">
    <location>
        <begin position="106"/>
        <end position="118"/>
    </location>
</feature>
<dbReference type="GeneID" id="116295745"/>
<keyword evidence="3" id="KW-1185">Reference proteome</keyword>
<feature type="compositionally biased region" description="Basic and acidic residues" evidence="2">
    <location>
        <begin position="74"/>
        <end position="84"/>
    </location>
</feature>
<evidence type="ECO:0000313" key="4">
    <source>
        <dbReference type="RefSeq" id="XP_031559515.1"/>
    </source>
</evidence>
<gene>
    <name evidence="4" type="primary">LOC116295745</name>
</gene>
<feature type="repeat" description="TPR" evidence="1">
    <location>
        <begin position="116"/>
        <end position="149"/>
    </location>
</feature>
<feature type="repeat" description="TPR" evidence="1">
    <location>
        <begin position="189"/>
        <end position="222"/>
    </location>
</feature>
<dbReference type="Proteomes" id="UP000515163">
    <property type="component" value="Unplaced"/>
</dbReference>
<evidence type="ECO:0000256" key="1">
    <source>
        <dbReference type="PROSITE-ProRule" id="PRU00339"/>
    </source>
</evidence>
<dbReference type="InParanoid" id="A0A6P8I3Z2"/>